<dbReference type="PANTHER" id="PTHR37534:SF46">
    <property type="entry name" value="ZN(II)2CYS6 TRANSCRIPTION FACTOR (EUROFUNG)"/>
    <property type="match status" value="1"/>
</dbReference>
<dbReference type="VEuPathDB" id="FungiDB:A9K55_001778"/>
<dbReference type="AlphaFoldDB" id="A0A2H4SR13"/>
<proteinExistence type="predicted"/>
<dbReference type="EMBL" id="CP023326">
    <property type="protein sequence ID" value="ATY65537.1"/>
    <property type="molecule type" value="Genomic_DNA"/>
</dbReference>
<sequence>MPIPGFPPVNTATTDHAPRHKKWAPRSRSGCFTCRTGRVKCDEAKPVCGRCVRLGKHCSGYGVVMPTRTTSNVLIAPKTVEARPSHPPGICIEAEPPSWDHMQAIRFCTDHVLHFLPAQSAHLPQPSAPRFDTWSHMPVFLICSMVTQQLQWASAARGRVLRPGEDPAFAGTWAKYFGYYRKLLGVTNACIENGGPGKYRALFCIFGLFCMDIKADEPLWQAHLNGAFAYVDKMGGLEALLQFPPSFSGYVLKDLKHVLLQVRGLDFFTDADMMTIIKSGTVIQPPLPVDIFISIARFTQLRIAAVTGSIPETDISDAAQTQLATLNALDPEAWAAEHGLGDYPLVAATGRIFQAATQLYVALTLGRVQGLVHGMLPALQKRLVTLLDAIWNNIRNHGTLLWPLIVAGVAAAGGSEEDRAFVAQCFHTGSRSRNLFVEFSRCGSKLEQIWADQVTDWDDCFKEPFVCMV</sequence>
<evidence type="ECO:0000313" key="5">
    <source>
        <dbReference type="EMBL" id="ATY65537.1"/>
    </source>
</evidence>
<dbReference type="SUPFAM" id="SSF57701">
    <property type="entry name" value="Zn2/Cys6 DNA-binding domain"/>
    <property type="match status" value="1"/>
</dbReference>
<dbReference type="PANTHER" id="PTHR37534">
    <property type="entry name" value="TRANSCRIPTIONAL ACTIVATOR PROTEIN UGA3"/>
    <property type="match status" value="1"/>
</dbReference>
<dbReference type="InterPro" id="IPR036864">
    <property type="entry name" value="Zn2-C6_fun-type_DNA-bd_sf"/>
</dbReference>
<evidence type="ECO:0000256" key="2">
    <source>
        <dbReference type="ARBA" id="ARBA00023242"/>
    </source>
</evidence>
<dbReference type="GO" id="GO:0000981">
    <property type="term" value="F:DNA-binding transcription factor activity, RNA polymerase II-specific"/>
    <property type="evidence" value="ECO:0007669"/>
    <property type="project" value="InterPro"/>
</dbReference>
<name>A0A2H4SR13_CORMI</name>
<dbReference type="Pfam" id="PF00172">
    <property type="entry name" value="Zn_clus"/>
    <property type="match status" value="1"/>
</dbReference>
<accession>A0A2H4SR13</accession>
<dbReference type="GO" id="GO:0008270">
    <property type="term" value="F:zinc ion binding"/>
    <property type="evidence" value="ECO:0007669"/>
    <property type="project" value="InterPro"/>
</dbReference>
<dbReference type="CDD" id="cd00067">
    <property type="entry name" value="GAL4"/>
    <property type="match status" value="1"/>
</dbReference>
<organism evidence="5 6">
    <name type="scientific">Cordyceps militaris</name>
    <name type="common">Caterpillar fungus</name>
    <name type="synonym">Clavaria militaris</name>
    <dbReference type="NCBI Taxonomy" id="73501"/>
    <lineage>
        <taxon>Eukaryota</taxon>
        <taxon>Fungi</taxon>
        <taxon>Dikarya</taxon>
        <taxon>Ascomycota</taxon>
        <taxon>Pezizomycotina</taxon>
        <taxon>Sordariomycetes</taxon>
        <taxon>Hypocreomycetidae</taxon>
        <taxon>Hypocreales</taxon>
        <taxon>Cordycipitaceae</taxon>
        <taxon>Cordyceps</taxon>
    </lineage>
</organism>
<dbReference type="SMART" id="SM00066">
    <property type="entry name" value="GAL4"/>
    <property type="match status" value="1"/>
</dbReference>
<dbReference type="InterPro" id="IPR021858">
    <property type="entry name" value="Fun_TF"/>
</dbReference>
<dbReference type="Gene3D" id="4.10.240.10">
    <property type="entry name" value="Zn(2)-C6 fungal-type DNA-binding domain"/>
    <property type="match status" value="1"/>
</dbReference>
<dbReference type="OrthoDB" id="10557225at2759"/>
<feature type="domain" description="Zn(2)-C6 fungal-type" evidence="4">
    <location>
        <begin position="30"/>
        <end position="59"/>
    </location>
</feature>
<comment type="subcellular location">
    <subcellularLocation>
        <location evidence="1">Nucleus</location>
    </subcellularLocation>
</comment>
<evidence type="ECO:0000256" key="3">
    <source>
        <dbReference type="SAM" id="MobiDB-lite"/>
    </source>
</evidence>
<gene>
    <name evidence="5" type="ORF">A9K55_001778</name>
</gene>
<dbReference type="Proteomes" id="UP000323067">
    <property type="component" value="Chromosome iii"/>
</dbReference>
<dbReference type="PROSITE" id="PS00463">
    <property type="entry name" value="ZN2_CY6_FUNGAL_1"/>
    <property type="match status" value="1"/>
</dbReference>
<dbReference type="PROSITE" id="PS50048">
    <property type="entry name" value="ZN2_CY6_FUNGAL_2"/>
    <property type="match status" value="1"/>
</dbReference>
<dbReference type="VEuPathDB" id="FungiDB:CCM_08375"/>
<protein>
    <submittedName>
        <fullName evidence="5">C6 finger domain</fullName>
    </submittedName>
</protein>
<dbReference type="Pfam" id="PF11951">
    <property type="entry name" value="Fungal_trans_2"/>
    <property type="match status" value="1"/>
</dbReference>
<reference evidence="5 6" key="1">
    <citation type="journal article" date="2017" name="BMC Genomics">
        <title>Chromosome level assembly and secondary metabolite potential of the parasitic fungus Cordyceps militaris.</title>
        <authorList>
            <person name="Kramer G.J."/>
            <person name="Nodwell J.R."/>
        </authorList>
    </citation>
    <scope>NUCLEOTIDE SEQUENCE [LARGE SCALE GENOMIC DNA]</scope>
    <source>
        <strain evidence="5 6">ATCC 34164</strain>
    </source>
</reference>
<evidence type="ECO:0000259" key="4">
    <source>
        <dbReference type="PROSITE" id="PS50048"/>
    </source>
</evidence>
<dbReference type="GO" id="GO:0005634">
    <property type="term" value="C:nucleus"/>
    <property type="evidence" value="ECO:0007669"/>
    <property type="project" value="UniProtKB-SubCell"/>
</dbReference>
<evidence type="ECO:0000313" key="6">
    <source>
        <dbReference type="Proteomes" id="UP000323067"/>
    </source>
</evidence>
<keyword evidence="2" id="KW-0539">Nucleus</keyword>
<feature type="region of interest" description="Disordered" evidence="3">
    <location>
        <begin position="1"/>
        <end position="26"/>
    </location>
</feature>
<evidence type="ECO:0000256" key="1">
    <source>
        <dbReference type="ARBA" id="ARBA00004123"/>
    </source>
</evidence>
<dbReference type="InterPro" id="IPR001138">
    <property type="entry name" value="Zn2Cys6_DnaBD"/>
</dbReference>